<organism evidence="2 4">
    <name type="scientific">Flavobacterium hydatis</name>
    <name type="common">Cytophaga aquatilis</name>
    <dbReference type="NCBI Taxonomy" id="991"/>
    <lineage>
        <taxon>Bacteria</taxon>
        <taxon>Pseudomonadati</taxon>
        <taxon>Bacteroidota</taxon>
        <taxon>Flavobacteriia</taxon>
        <taxon>Flavobacteriales</taxon>
        <taxon>Flavobacteriaceae</taxon>
        <taxon>Flavobacterium</taxon>
    </lineage>
</organism>
<dbReference type="EMBL" id="MUGY01000025">
    <property type="protein sequence ID" value="OXA91445.1"/>
    <property type="molecule type" value="Genomic_DNA"/>
</dbReference>
<gene>
    <name evidence="3" type="ORF">B0A62_17360</name>
    <name evidence="2" type="ORF">IW20_22670</name>
</gene>
<evidence type="ECO:0000313" key="3">
    <source>
        <dbReference type="EMBL" id="OXA91445.1"/>
    </source>
</evidence>
<feature type="transmembrane region" description="Helical" evidence="1">
    <location>
        <begin position="7"/>
        <end position="27"/>
    </location>
</feature>
<dbReference type="EMBL" id="JPRM01000047">
    <property type="protein sequence ID" value="KFF09692.1"/>
    <property type="molecule type" value="Genomic_DNA"/>
</dbReference>
<dbReference type="RefSeq" id="WP_035627663.1">
    <property type="nucleotide sequence ID" value="NZ_JBEWQG010000030.1"/>
</dbReference>
<dbReference type="AlphaFoldDB" id="A0A085ZZ28"/>
<reference evidence="2 4" key="1">
    <citation type="submission" date="2014-07" db="EMBL/GenBank/DDBJ databases">
        <title>Genome of Flavobacterium hydatis DSM 2063.</title>
        <authorList>
            <person name="Pipes S.E."/>
            <person name="Stropko S.J."/>
            <person name="Newman J.D."/>
        </authorList>
    </citation>
    <scope>NUCLEOTIDE SEQUENCE [LARGE SCALE GENOMIC DNA]</scope>
    <source>
        <strain evidence="2 4">DSM 2063</strain>
    </source>
</reference>
<evidence type="ECO:0000256" key="1">
    <source>
        <dbReference type="SAM" id="Phobius"/>
    </source>
</evidence>
<dbReference type="Proteomes" id="UP000198424">
    <property type="component" value="Unassembled WGS sequence"/>
</dbReference>
<dbReference type="OrthoDB" id="9914629at2"/>
<proteinExistence type="predicted"/>
<keyword evidence="5" id="KW-1185">Reference proteome</keyword>
<keyword evidence="1" id="KW-0812">Transmembrane</keyword>
<name>A0A085ZZ28_FLAHY</name>
<sequence>MKIIINIALVLFYTLLVFFAVIWFLAHGSGHEIPLETDLSIAGFIVLDILVILVLRFAKKRISKDE</sequence>
<protein>
    <submittedName>
        <fullName evidence="2">Uncharacterized protein</fullName>
    </submittedName>
</protein>
<keyword evidence="1" id="KW-0472">Membrane</keyword>
<accession>A0A085ZZ28</accession>
<keyword evidence="1" id="KW-1133">Transmembrane helix</keyword>
<dbReference type="Proteomes" id="UP000028712">
    <property type="component" value="Unassembled WGS sequence"/>
</dbReference>
<evidence type="ECO:0000313" key="4">
    <source>
        <dbReference type="Proteomes" id="UP000028712"/>
    </source>
</evidence>
<dbReference type="STRING" id="991.IW20_22670"/>
<evidence type="ECO:0000313" key="5">
    <source>
        <dbReference type="Proteomes" id="UP000198424"/>
    </source>
</evidence>
<evidence type="ECO:0000313" key="2">
    <source>
        <dbReference type="EMBL" id="KFF09692.1"/>
    </source>
</evidence>
<feature type="transmembrane region" description="Helical" evidence="1">
    <location>
        <begin position="39"/>
        <end position="58"/>
    </location>
</feature>
<reference evidence="3 5" key="2">
    <citation type="submission" date="2016-11" db="EMBL/GenBank/DDBJ databases">
        <title>Whole genomes of Flavobacteriaceae.</title>
        <authorList>
            <person name="Stine C."/>
            <person name="Li C."/>
            <person name="Tadesse D."/>
        </authorList>
    </citation>
    <scope>NUCLEOTIDE SEQUENCE [LARGE SCALE GENOMIC DNA]</scope>
    <source>
        <strain evidence="3 5">ATCC 29551</strain>
    </source>
</reference>
<comment type="caution">
    <text evidence="2">The sequence shown here is derived from an EMBL/GenBank/DDBJ whole genome shotgun (WGS) entry which is preliminary data.</text>
</comment>